<proteinExistence type="predicted"/>
<evidence type="ECO:0000256" key="1">
    <source>
        <dbReference type="SAM" id="MobiDB-lite"/>
    </source>
</evidence>
<evidence type="ECO:0000313" key="2">
    <source>
        <dbReference type="EMBL" id="CAB4822788.1"/>
    </source>
</evidence>
<reference evidence="2" key="1">
    <citation type="submission" date="2020-05" db="EMBL/GenBank/DDBJ databases">
        <authorList>
            <person name="Chiriac C."/>
            <person name="Salcher M."/>
            <person name="Ghai R."/>
            <person name="Kavagutti S V."/>
        </authorList>
    </citation>
    <scope>NUCLEOTIDE SEQUENCE</scope>
</reference>
<feature type="region of interest" description="Disordered" evidence="1">
    <location>
        <begin position="1"/>
        <end position="22"/>
    </location>
</feature>
<organism evidence="2">
    <name type="scientific">freshwater metagenome</name>
    <dbReference type="NCBI Taxonomy" id="449393"/>
    <lineage>
        <taxon>unclassified sequences</taxon>
        <taxon>metagenomes</taxon>
        <taxon>ecological metagenomes</taxon>
    </lineage>
</organism>
<gene>
    <name evidence="2" type="ORF">UFOPK3164_00537</name>
</gene>
<dbReference type="EMBL" id="CAFABE010000016">
    <property type="protein sequence ID" value="CAB4822788.1"/>
    <property type="molecule type" value="Genomic_DNA"/>
</dbReference>
<protein>
    <submittedName>
        <fullName evidence="2">Unannotated protein</fullName>
    </submittedName>
</protein>
<feature type="compositionally biased region" description="Polar residues" evidence="1">
    <location>
        <begin position="1"/>
        <end position="10"/>
    </location>
</feature>
<dbReference type="AlphaFoldDB" id="A0A6J6ZS71"/>
<accession>A0A6J6ZS71</accession>
<sequence length="56" mass="5646">MSVESENQGARNKEDGTVGPAPCQGCGSPLARTWDAPDGPAQLCQECATLAGLGCP</sequence>
<name>A0A6J6ZS71_9ZZZZ</name>